<dbReference type="PRINTS" id="PR00326">
    <property type="entry name" value="GTP1OBG"/>
</dbReference>
<dbReference type="InterPro" id="IPR036726">
    <property type="entry name" value="GTP1_OBG_dom_sf"/>
</dbReference>
<feature type="binding site" evidence="8">
    <location>
        <begin position="312"/>
        <end position="314"/>
    </location>
    <ligand>
        <name>GTP</name>
        <dbReference type="ChEBI" id="CHEBI:37565"/>
    </ligand>
</feature>
<dbReference type="GO" id="GO:0005525">
    <property type="term" value="F:GTP binding"/>
    <property type="evidence" value="ECO:0007669"/>
    <property type="project" value="UniProtKB-UniRule"/>
</dbReference>
<comment type="subcellular location">
    <subcellularLocation>
        <location evidence="8">Cytoplasm</location>
    </subcellularLocation>
</comment>
<dbReference type="Gene3D" id="2.70.210.12">
    <property type="entry name" value="GTP1/OBG domain"/>
    <property type="match status" value="1"/>
</dbReference>
<dbReference type="NCBIfam" id="TIGR02729">
    <property type="entry name" value="Obg_CgtA"/>
    <property type="match status" value="1"/>
</dbReference>
<feature type="region of interest" description="Disordered" evidence="9">
    <location>
        <begin position="127"/>
        <end position="146"/>
    </location>
</feature>
<proteinExistence type="inferred from homology"/>
<dbReference type="EC" id="3.6.5.-" evidence="8"/>
<evidence type="ECO:0000256" key="4">
    <source>
        <dbReference type="ARBA" id="ARBA00022741"/>
    </source>
</evidence>
<dbReference type="NCBIfam" id="NF008955">
    <property type="entry name" value="PRK12297.1"/>
    <property type="match status" value="1"/>
</dbReference>
<evidence type="ECO:0000256" key="3">
    <source>
        <dbReference type="ARBA" id="ARBA00022723"/>
    </source>
</evidence>
<comment type="cofactor">
    <cofactor evidence="8">
        <name>Mg(2+)</name>
        <dbReference type="ChEBI" id="CHEBI:18420"/>
    </cofactor>
</comment>
<dbReference type="PANTHER" id="PTHR11702:SF31">
    <property type="entry name" value="MITOCHONDRIAL RIBOSOME-ASSOCIATED GTPASE 2"/>
    <property type="match status" value="1"/>
</dbReference>
<dbReference type="FunFam" id="2.70.210.12:FF:000001">
    <property type="entry name" value="GTPase Obg"/>
    <property type="match status" value="1"/>
</dbReference>
<dbReference type="Pfam" id="PF01926">
    <property type="entry name" value="MMR_HSR1"/>
    <property type="match status" value="1"/>
</dbReference>
<comment type="caution">
    <text evidence="12">The sequence shown here is derived from an EMBL/GenBank/DDBJ whole genome shotgun (WGS) entry which is preliminary data.</text>
</comment>
<evidence type="ECO:0000313" key="13">
    <source>
        <dbReference type="Proteomes" id="UP000177583"/>
    </source>
</evidence>
<dbReference type="InterPro" id="IPR027417">
    <property type="entry name" value="P-loop_NTPase"/>
</dbReference>
<dbReference type="PROSITE" id="PS51710">
    <property type="entry name" value="G_OBG"/>
    <property type="match status" value="1"/>
</dbReference>
<dbReference type="GO" id="GO:0000287">
    <property type="term" value="F:magnesium ion binding"/>
    <property type="evidence" value="ECO:0007669"/>
    <property type="project" value="InterPro"/>
</dbReference>
<evidence type="ECO:0000259" key="10">
    <source>
        <dbReference type="PROSITE" id="PS51710"/>
    </source>
</evidence>
<protein>
    <recommendedName>
        <fullName evidence="8">GTPase Obg</fullName>
        <ecNumber evidence="8">3.6.5.-</ecNumber>
    </recommendedName>
    <alternativeName>
        <fullName evidence="8">GTP-binding protein Obg</fullName>
    </alternativeName>
</protein>
<evidence type="ECO:0000256" key="1">
    <source>
        <dbReference type="ARBA" id="ARBA00007699"/>
    </source>
</evidence>
<organism evidence="12 13">
    <name type="scientific">Candidatus Lambdaproteobacteria bacterium RIFOXYD2_FULL_56_26</name>
    <dbReference type="NCBI Taxonomy" id="1817773"/>
    <lineage>
        <taxon>Bacteria</taxon>
        <taxon>Pseudomonadati</taxon>
        <taxon>Pseudomonadota</taxon>
        <taxon>Candidatus Lambdaproteobacteria</taxon>
    </lineage>
</organism>
<comment type="subunit">
    <text evidence="8">Monomer.</text>
</comment>
<dbReference type="InterPro" id="IPR045086">
    <property type="entry name" value="OBG_GTPase"/>
</dbReference>
<evidence type="ECO:0000256" key="6">
    <source>
        <dbReference type="ARBA" id="ARBA00022842"/>
    </source>
</evidence>
<feature type="domain" description="OBG-type G" evidence="10">
    <location>
        <begin position="160"/>
        <end position="331"/>
    </location>
</feature>
<dbReference type="InterPro" id="IPR014100">
    <property type="entry name" value="GTP-bd_Obg/CgtA"/>
</dbReference>
<sequence>MVKFVDTAHVYISSGHGGPGCASFLREKFVEFGGPNGGDGGKGGDVLVQGDHSLTSLQDLRLHPHQRAKNGEPGMGKQKSGKAGEDCLIKLPLGTILVNAETDEVVFEVVDESLQLVLKGGRGGLGNQHFKTSTNQAPRHAQPGEDGQEMELYLELKIMADVGLVGFPNAGKSTFIASVSAARPKIADYPFTTLTPNLGVVQMSGYRSFVVADIPGILEGAHLGVGLGDQFLKHIQRTKVLAFLLDGSSFAAKGPLETFEALYNELELFSEDLTEKPRVVLLTKLDALNPELNLKKLEKAFAKKGERLFTISSVAKTGLEELLEELYKIVAQGRSVELLANQEKAKSQKHPVGRKGGHKGGKGLGLKEGDEDLLDQPEDEA</sequence>
<feature type="domain" description="Obg" evidence="11">
    <location>
        <begin position="2"/>
        <end position="159"/>
    </location>
</feature>
<dbReference type="PANTHER" id="PTHR11702">
    <property type="entry name" value="DEVELOPMENTALLY REGULATED GTP-BINDING PROTEIN-RELATED"/>
    <property type="match status" value="1"/>
</dbReference>
<evidence type="ECO:0000256" key="5">
    <source>
        <dbReference type="ARBA" id="ARBA00022801"/>
    </source>
</evidence>
<feature type="binding site" evidence="8">
    <location>
        <position position="173"/>
    </location>
    <ligand>
        <name>Mg(2+)</name>
        <dbReference type="ChEBI" id="CHEBI:18420"/>
    </ligand>
</feature>
<dbReference type="PIRSF" id="PIRSF002401">
    <property type="entry name" value="GTP_bd_Obg/CgtA"/>
    <property type="match status" value="1"/>
</dbReference>
<gene>
    <name evidence="8" type="primary">obg</name>
    <name evidence="12" type="ORF">A2557_06320</name>
</gene>
<comment type="similarity">
    <text evidence="1 8">Belongs to the TRAFAC class OBG-HflX-like GTPase superfamily. OBG GTPase family.</text>
</comment>
<reference evidence="12 13" key="1">
    <citation type="journal article" date="2016" name="Nat. Commun.">
        <title>Thousands of microbial genomes shed light on interconnected biogeochemical processes in an aquifer system.</title>
        <authorList>
            <person name="Anantharaman K."/>
            <person name="Brown C.T."/>
            <person name="Hug L.A."/>
            <person name="Sharon I."/>
            <person name="Castelle C.J."/>
            <person name="Probst A.J."/>
            <person name="Thomas B.C."/>
            <person name="Singh A."/>
            <person name="Wilkins M.J."/>
            <person name="Karaoz U."/>
            <person name="Brodie E.L."/>
            <person name="Williams K.H."/>
            <person name="Hubbard S.S."/>
            <person name="Banfield J.F."/>
        </authorList>
    </citation>
    <scope>NUCLEOTIDE SEQUENCE [LARGE SCALE GENOMIC DNA]</scope>
</reference>
<dbReference type="EMBL" id="MFNF01000001">
    <property type="protein sequence ID" value="OGH04604.1"/>
    <property type="molecule type" value="Genomic_DNA"/>
</dbReference>
<feature type="region of interest" description="Disordered" evidence="9">
    <location>
        <begin position="342"/>
        <end position="381"/>
    </location>
</feature>
<evidence type="ECO:0000256" key="9">
    <source>
        <dbReference type="SAM" id="MobiDB-lite"/>
    </source>
</evidence>
<dbReference type="Pfam" id="PF01018">
    <property type="entry name" value="GTP1_OBG"/>
    <property type="match status" value="1"/>
</dbReference>
<feature type="binding site" evidence="8">
    <location>
        <position position="193"/>
    </location>
    <ligand>
        <name>Mg(2+)</name>
        <dbReference type="ChEBI" id="CHEBI:18420"/>
    </ligand>
</feature>
<feature type="binding site" evidence="8">
    <location>
        <begin position="283"/>
        <end position="286"/>
    </location>
    <ligand>
        <name>GTP</name>
        <dbReference type="ChEBI" id="CHEBI:37565"/>
    </ligand>
</feature>
<keyword evidence="2 8" id="KW-0963">Cytoplasm</keyword>
<feature type="binding site" evidence="8">
    <location>
        <begin position="213"/>
        <end position="216"/>
    </location>
    <ligand>
        <name>GTP</name>
        <dbReference type="ChEBI" id="CHEBI:37565"/>
    </ligand>
</feature>
<keyword evidence="6 8" id="KW-0460">Magnesium</keyword>
<feature type="compositionally biased region" description="Basic residues" evidence="9">
    <location>
        <begin position="347"/>
        <end position="361"/>
    </location>
</feature>
<keyword evidence="7 8" id="KW-0342">GTP-binding</keyword>
<dbReference type="PROSITE" id="PS00905">
    <property type="entry name" value="GTP1_OBG"/>
    <property type="match status" value="1"/>
</dbReference>
<dbReference type="InterPro" id="IPR006074">
    <property type="entry name" value="GTP1-OBG_CS"/>
</dbReference>
<accession>A0A1F6H2U0</accession>
<feature type="binding site" evidence="8">
    <location>
        <begin position="191"/>
        <end position="195"/>
    </location>
    <ligand>
        <name>GTP</name>
        <dbReference type="ChEBI" id="CHEBI:37565"/>
    </ligand>
</feature>
<dbReference type="NCBIfam" id="NF008956">
    <property type="entry name" value="PRK12299.1"/>
    <property type="match status" value="1"/>
</dbReference>
<dbReference type="InterPro" id="IPR031167">
    <property type="entry name" value="G_OBG"/>
</dbReference>
<dbReference type="Proteomes" id="UP000177583">
    <property type="component" value="Unassembled WGS sequence"/>
</dbReference>
<dbReference type="AlphaFoldDB" id="A0A1F6H2U0"/>
<comment type="function">
    <text evidence="8">An essential GTPase which binds GTP, GDP and possibly (p)ppGpp with moderate affinity, with high nucleotide exchange rates and a fairly low GTP hydrolysis rate. Plays a role in control of the cell cycle, stress response, ribosome biogenesis and in those bacteria that undergo differentiation, in morphogenesis control.</text>
</comment>
<dbReference type="HAMAP" id="MF_01454">
    <property type="entry name" value="GTPase_Obg"/>
    <property type="match status" value="1"/>
</dbReference>
<dbReference type="InterPro" id="IPR006073">
    <property type="entry name" value="GTP-bd"/>
</dbReference>
<dbReference type="SUPFAM" id="SSF82051">
    <property type="entry name" value="Obg GTP-binding protein N-terminal domain"/>
    <property type="match status" value="1"/>
</dbReference>
<evidence type="ECO:0000313" key="12">
    <source>
        <dbReference type="EMBL" id="OGH04604.1"/>
    </source>
</evidence>
<dbReference type="GO" id="GO:0042254">
    <property type="term" value="P:ribosome biogenesis"/>
    <property type="evidence" value="ECO:0007669"/>
    <property type="project" value="UniProtKB-UniRule"/>
</dbReference>
<evidence type="ECO:0000256" key="7">
    <source>
        <dbReference type="ARBA" id="ARBA00023134"/>
    </source>
</evidence>
<keyword evidence="3 8" id="KW-0479">Metal-binding</keyword>
<keyword evidence="5 8" id="KW-0378">Hydrolase</keyword>
<dbReference type="GO" id="GO:0003924">
    <property type="term" value="F:GTPase activity"/>
    <property type="evidence" value="ECO:0007669"/>
    <property type="project" value="UniProtKB-UniRule"/>
</dbReference>
<evidence type="ECO:0000259" key="11">
    <source>
        <dbReference type="PROSITE" id="PS51883"/>
    </source>
</evidence>
<dbReference type="GO" id="GO:0043022">
    <property type="term" value="F:ribosome binding"/>
    <property type="evidence" value="ECO:0007669"/>
    <property type="project" value="UniProtKB-ARBA"/>
</dbReference>
<dbReference type="CDD" id="cd01898">
    <property type="entry name" value="Obg"/>
    <property type="match status" value="1"/>
</dbReference>
<name>A0A1F6H2U0_9PROT</name>
<evidence type="ECO:0000256" key="8">
    <source>
        <dbReference type="HAMAP-Rule" id="MF_01454"/>
    </source>
</evidence>
<evidence type="ECO:0000256" key="2">
    <source>
        <dbReference type="ARBA" id="ARBA00022490"/>
    </source>
</evidence>
<dbReference type="Gene3D" id="3.40.50.300">
    <property type="entry name" value="P-loop containing nucleotide triphosphate hydrolases"/>
    <property type="match status" value="1"/>
</dbReference>
<dbReference type="SUPFAM" id="SSF52540">
    <property type="entry name" value="P-loop containing nucleoside triphosphate hydrolases"/>
    <property type="match status" value="1"/>
</dbReference>
<feature type="compositionally biased region" description="Acidic residues" evidence="9">
    <location>
        <begin position="369"/>
        <end position="381"/>
    </location>
</feature>
<feature type="binding site" evidence="8">
    <location>
        <begin position="166"/>
        <end position="173"/>
    </location>
    <ligand>
        <name>GTP</name>
        <dbReference type="ChEBI" id="CHEBI:37565"/>
    </ligand>
</feature>
<keyword evidence="4 8" id="KW-0547">Nucleotide-binding</keyword>
<dbReference type="InterPro" id="IPR006169">
    <property type="entry name" value="GTP1_OBG_dom"/>
</dbReference>
<dbReference type="PROSITE" id="PS51883">
    <property type="entry name" value="OBG"/>
    <property type="match status" value="1"/>
</dbReference>
<dbReference type="GO" id="GO:0005737">
    <property type="term" value="C:cytoplasm"/>
    <property type="evidence" value="ECO:0007669"/>
    <property type="project" value="UniProtKB-SubCell"/>
</dbReference>